<evidence type="ECO:0000256" key="2">
    <source>
        <dbReference type="ARBA" id="ARBA00023015"/>
    </source>
</evidence>
<dbReference type="GO" id="GO:0006352">
    <property type="term" value="P:DNA-templated transcription initiation"/>
    <property type="evidence" value="ECO:0007669"/>
    <property type="project" value="InterPro"/>
</dbReference>
<evidence type="ECO:0000259" key="6">
    <source>
        <dbReference type="Pfam" id="PF08281"/>
    </source>
</evidence>
<accession>A0A919QYN6</accession>
<dbReference type="RefSeq" id="WP_203981864.1">
    <property type="nucleotide sequence ID" value="NZ_BOOU01000002.1"/>
</dbReference>
<feature type="domain" description="RNA polymerase sigma factor 70 region 4 type 2" evidence="6">
    <location>
        <begin position="113"/>
        <end position="165"/>
    </location>
</feature>
<keyword evidence="8" id="KW-1185">Reference proteome</keyword>
<dbReference type="SUPFAM" id="SSF88946">
    <property type="entry name" value="Sigma2 domain of RNA polymerase sigma factors"/>
    <property type="match status" value="1"/>
</dbReference>
<dbReference type="Pfam" id="PF04542">
    <property type="entry name" value="Sigma70_r2"/>
    <property type="match status" value="1"/>
</dbReference>
<dbReference type="Pfam" id="PF08281">
    <property type="entry name" value="Sigma70_r4_2"/>
    <property type="match status" value="1"/>
</dbReference>
<dbReference type="GO" id="GO:0016987">
    <property type="term" value="F:sigma factor activity"/>
    <property type="evidence" value="ECO:0007669"/>
    <property type="project" value="UniProtKB-KW"/>
</dbReference>
<dbReference type="InterPro" id="IPR007627">
    <property type="entry name" value="RNA_pol_sigma70_r2"/>
</dbReference>
<evidence type="ECO:0000313" key="7">
    <source>
        <dbReference type="EMBL" id="GII75196.1"/>
    </source>
</evidence>
<evidence type="ECO:0000256" key="3">
    <source>
        <dbReference type="ARBA" id="ARBA00023082"/>
    </source>
</evidence>
<dbReference type="AlphaFoldDB" id="A0A919QYN6"/>
<protein>
    <submittedName>
        <fullName evidence="7">RNA polymerase sigma factor</fullName>
    </submittedName>
</protein>
<evidence type="ECO:0000256" key="1">
    <source>
        <dbReference type="ARBA" id="ARBA00010641"/>
    </source>
</evidence>
<keyword evidence="4" id="KW-0804">Transcription</keyword>
<evidence type="ECO:0000256" key="4">
    <source>
        <dbReference type="ARBA" id="ARBA00023163"/>
    </source>
</evidence>
<proteinExistence type="inferred from homology"/>
<sequence length="174" mass="19219">MTETLGARLASGDDAALAECLRTHAGLIASYLRKLVPAQDVEDVRQVVFAEVWRSRARYDPARSLEAWLLGITRKRAIDHLRARTLTTVPLESVSEPGDEDGRDTAEAVGRRDQIERALAVLPDAQREAIELAYWSDLTQREIAERLDVPLGTVKARTSRGLHRLSAVLSPLAA</sequence>
<dbReference type="Proteomes" id="UP000655287">
    <property type="component" value="Unassembled WGS sequence"/>
</dbReference>
<gene>
    <name evidence="7" type="ORF">Sru01_01780</name>
</gene>
<keyword evidence="2" id="KW-0805">Transcription regulation</keyword>
<dbReference type="InterPro" id="IPR013325">
    <property type="entry name" value="RNA_pol_sigma_r2"/>
</dbReference>
<dbReference type="PANTHER" id="PTHR43133:SF62">
    <property type="entry name" value="RNA POLYMERASE SIGMA FACTOR SIGZ"/>
    <property type="match status" value="1"/>
</dbReference>
<reference evidence="7" key="1">
    <citation type="submission" date="2021-01" db="EMBL/GenBank/DDBJ databases">
        <title>Whole genome shotgun sequence of Sphaerisporangium rufum NBRC 109079.</title>
        <authorList>
            <person name="Komaki H."/>
            <person name="Tamura T."/>
        </authorList>
    </citation>
    <scope>NUCLEOTIDE SEQUENCE</scope>
    <source>
        <strain evidence="7">NBRC 109079</strain>
    </source>
</reference>
<evidence type="ECO:0000313" key="8">
    <source>
        <dbReference type="Proteomes" id="UP000655287"/>
    </source>
</evidence>
<dbReference type="InterPro" id="IPR013249">
    <property type="entry name" value="RNA_pol_sigma70_r4_t2"/>
</dbReference>
<dbReference type="Gene3D" id="1.10.10.10">
    <property type="entry name" value="Winged helix-like DNA-binding domain superfamily/Winged helix DNA-binding domain"/>
    <property type="match status" value="1"/>
</dbReference>
<dbReference type="NCBIfam" id="TIGR02937">
    <property type="entry name" value="sigma70-ECF"/>
    <property type="match status" value="1"/>
</dbReference>
<feature type="domain" description="RNA polymerase sigma-70 region 2" evidence="5">
    <location>
        <begin position="22"/>
        <end position="85"/>
    </location>
</feature>
<dbReference type="CDD" id="cd06171">
    <property type="entry name" value="Sigma70_r4"/>
    <property type="match status" value="1"/>
</dbReference>
<organism evidence="7 8">
    <name type="scientific">Sphaerisporangium rufum</name>
    <dbReference type="NCBI Taxonomy" id="1381558"/>
    <lineage>
        <taxon>Bacteria</taxon>
        <taxon>Bacillati</taxon>
        <taxon>Actinomycetota</taxon>
        <taxon>Actinomycetes</taxon>
        <taxon>Streptosporangiales</taxon>
        <taxon>Streptosporangiaceae</taxon>
        <taxon>Sphaerisporangium</taxon>
    </lineage>
</organism>
<dbReference type="GO" id="GO:0003677">
    <property type="term" value="F:DNA binding"/>
    <property type="evidence" value="ECO:0007669"/>
    <property type="project" value="InterPro"/>
</dbReference>
<name>A0A919QYN6_9ACTN</name>
<dbReference type="InterPro" id="IPR013324">
    <property type="entry name" value="RNA_pol_sigma_r3/r4-like"/>
</dbReference>
<dbReference type="InterPro" id="IPR039425">
    <property type="entry name" value="RNA_pol_sigma-70-like"/>
</dbReference>
<dbReference type="Gene3D" id="1.10.1740.10">
    <property type="match status" value="1"/>
</dbReference>
<dbReference type="InterPro" id="IPR036388">
    <property type="entry name" value="WH-like_DNA-bd_sf"/>
</dbReference>
<dbReference type="PANTHER" id="PTHR43133">
    <property type="entry name" value="RNA POLYMERASE ECF-TYPE SIGMA FACTO"/>
    <property type="match status" value="1"/>
</dbReference>
<comment type="caution">
    <text evidence="7">The sequence shown here is derived from an EMBL/GenBank/DDBJ whole genome shotgun (WGS) entry which is preliminary data.</text>
</comment>
<evidence type="ECO:0000259" key="5">
    <source>
        <dbReference type="Pfam" id="PF04542"/>
    </source>
</evidence>
<dbReference type="InterPro" id="IPR014284">
    <property type="entry name" value="RNA_pol_sigma-70_dom"/>
</dbReference>
<comment type="similarity">
    <text evidence="1">Belongs to the sigma-70 factor family. ECF subfamily.</text>
</comment>
<dbReference type="EMBL" id="BOOU01000002">
    <property type="protein sequence ID" value="GII75196.1"/>
    <property type="molecule type" value="Genomic_DNA"/>
</dbReference>
<dbReference type="SUPFAM" id="SSF88659">
    <property type="entry name" value="Sigma3 and sigma4 domains of RNA polymerase sigma factors"/>
    <property type="match status" value="1"/>
</dbReference>
<keyword evidence="3" id="KW-0731">Sigma factor</keyword>